<dbReference type="Proteomes" id="UP000553632">
    <property type="component" value="Unassembled WGS sequence"/>
</dbReference>
<dbReference type="GO" id="GO:0003677">
    <property type="term" value="F:DNA binding"/>
    <property type="evidence" value="ECO:0007669"/>
    <property type="project" value="UniProtKB-KW"/>
</dbReference>
<dbReference type="EMBL" id="JABANO010017583">
    <property type="protein sequence ID" value="KAF4733236.1"/>
    <property type="molecule type" value="Genomic_DNA"/>
</dbReference>
<organism evidence="4 5">
    <name type="scientific">Perkinsus olseni</name>
    <name type="common">Perkinsus atlanticus</name>
    <dbReference type="NCBI Taxonomy" id="32597"/>
    <lineage>
        <taxon>Eukaryota</taxon>
        <taxon>Sar</taxon>
        <taxon>Alveolata</taxon>
        <taxon>Perkinsozoa</taxon>
        <taxon>Perkinsea</taxon>
        <taxon>Perkinsida</taxon>
        <taxon>Perkinsidae</taxon>
        <taxon>Perkinsus</taxon>
    </lineage>
</organism>
<evidence type="ECO:0000313" key="4">
    <source>
        <dbReference type="EMBL" id="KAF4733236.1"/>
    </source>
</evidence>
<accession>A0A7J6SLY3</accession>
<feature type="compositionally biased region" description="Polar residues" evidence="2">
    <location>
        <begin position="90"/>
        <end position="102"/>
    </location>
</feature>
<sequence>MDSSSTPEKASPSTSSTSPEAGLGAFIEEVVRKSVTEALKVYRTPPSVAANPKTPSTVSSPAKAHTAGVSLSGPYDRPKPKAVSVRDSKVSGSPKKTSSVSHITPISQLKPDNSMCTFEGRAVSKSRLTSYGQHKGSLFSVEVIDGSGGVRITFYDKAAEEYYTRIDVPNVYVFTGRSSRPSRKYNNAGAVEVKYDRHGLDRQKCEIDTLPTNIPILICSSFRSVAEARSLTPGSVVDVQGVVLTCTEVTRVHTLKTDEKKPKRNFCLIDQTGVIQVTAWDEQAVDSKVTPELASTNPIVALKSARVVEFDEGSLTMR</sequence>
<dbReference type="InterPro" id="IPR031657">
    <property type="entry name" value="REPA_OB_2"/>
</dbReference>
<dbReference type="SUPFAM" id="SSF50249">
    <property type="entry name" value="Nucleic acid-binding proteins"/>
    <property type="match status" value="2"/>
</dbReference>
<evidence type="ECO:0000313" key="5">
    <source>
        <dbReference type="Proteomes" id="UP000553632"/>
    </source>
</evidence>
<dbReference type="AlphaFoldDB" id="A0A7J6SLY3"/>
<feature type="compositionally biased region" description="Low complexity" evidence="2">
    <location>
        <begin position="1"/>
        <end position="21"/>
    </location>
</feature>
<evidence type="ECO:0000259" key="3">
    <source>
        <dbReference type="Pfam" id="PF16900"/>
    </source>
</evidence>
<comment type="caution">
    <text evidence="4">The sequence shown here is derived from an EMBL/GenBank/DDBJ whole genome shotgun (WGS) entry which is preliminary data.</text>
</comment>
<evidence type="ECO:0000256" key="2">
    <source>
        <dbReference type="SAM" id="MobiDB-lite"/>
    </source>
</evidence>
<name>A0A7J6SLY3_PEROL</name>
<keyword evidence="4" id="KW-0689">Ribosomal protein</keyword>
<feature type="region of interest" description="Disordered" evidence="2">
    <location>
        <begin position="1"/>
        <end position="23"/>
    </location>
</feature>
<keyword evidence="5" id="KW-1185">Reference proteome</keyword>
<evidence type="ECO:0000256" key="1">
    <source>
        <dbReference type="ARBA" id="ARBA00023125"/>
    </source>
</evidence>
<feature type="region of interest" description="Disordered" evidence="2">
    <location>
        <begin position="41"/>
        <end position="102"/>
    </location>
</feature>
<keyword evidence="4" id="KW-0687">Ribonucleoprotein</keyword>
<dbReference type="Pfam" id="PF16900">
    <property type="entry name" value="REPA_OB_2"/>
    <property type="match status" value="1"/>
</dbReference>
<gene>
    <name evidence="4" type="primary">RPA1_5</name>
    <name evidence="4" type="ORF">FOZ63_005750</name>
</gene>
<reference evidence="4 5" key="1">
    <citation type="submission" date="2020-04" db="EMBL/GenBank/DDBJ databases">
        <title>Perkinsus olseni comparative genomics.</title>
        <authorList>
            <person name="Bogema D.R."/>
        </authorList>
    </citation>
    <scope>NUCLEOTIDE SEQUENCE [LARGE SCALE GENOMIC DNA]</scope>
    <source>
        <strain evidence="4 5">ATCC PRA-207</strain>
    </source>
</reference>
<keyword evidence="1" id="KW-0238">DNA-binding</keyword>
<dbReference type="GO" id="GO:0005840">
    <property type="term" value="C:ribosome"/>
    <property type="evidence" value="ECO:0007669"/>
    <property type="project" value="UniProtKB-KW"/>
</dbReference>
<dbReference type="Gene3D" id="2.40.50.140">
    <property type="entry name" value="Nucleic acid-binding proteins"/>
    <property type="match status" value="2"/>
</dbReference>
<feature type="compositionally biased region" description="Basic and acidic residues" evidence="2">
    <location>
        <begin position="76"/>
        <end position="89"/>
    </location>
</feature>
<feature type="domain" description="Replication protein A OB" evidence="3">
    <location>
        <begin position="229"/>
        <end position="317"/>
    </location>
</feature>
<proteinExistence type="predicted"/>
<protein>
    <submittedName>
        <fullName evidence="4">60S acidic ribosomal protein P1</fullName>
    </submittedName>
</protein>
<dbReference type="InterPro" id="IPR012340">
    <property type="entry name" value="NA-bd_OB-fold"/>
</dbReference>